<gene>
    <name evidence="15" type="ORF">HaLaN_11821</name>
</gene>
<dbReference type="GO" id="GO:0006417">
    <property type="term" value="P:regulation of translation"/>
    <property type="evidence" value="ECO:0007669"/>
    <property type="project" value="UniProtKB-KW"/>
</dbReference>
<dbReference type="GO" id="GO:0000184">
    <property type="term" value="P:nuclear-transcribed mRNA catabolic process, nonsense-mediated decay"/>
    <property type="evidence" value="ECO:0007669"/>
    <property type="project" value="UniProtKB-KW"/>
</dbReference>
<feature type="compositionally biased region" description="Low complexity" evidence="13">
    <location>
        <begin position="7"/>
        <end position="21"/>
    </location>
</feature>
<keyword evidence="9" id="KW-0694">RNA-binding</keyword>
<feature type="compositionally biased region" description="Acidic residues" evidence="13">
    <location>
        <begin position="93"/>
        <end position="113"/>
    </location>
</feature>
<evidence type="ECO:0000256" key="10">
    <source>
        <dbReference type="ARBA" id="ARBA00023161"/>
    </source>
</evidence>
<comment type="caution">
    <text evidence="15">The sequence shown here is derived from an EMBL/GenBank/DDBJ whole genome shotgun (WGS) entry which is preliminary data.</text>
</comment>
<dbReference type="GO" id="GO:0035145">
    <property type="term" value="C:exon-exon junction complex"/>
    <property type="evidence" value="ECO:0007669"/>
    <property type="project" value="InterPro"/>
</dbReference>
<evidence type="ECO:0000256" key="13">
    <source>
        <dbReference type="SAM" id="MobiDB-lite"/>
    </source>
</evidence>
<feature type="compositionally biased region" description="Basic and acidic residues" evidence="13">
    <location>
        <begin position="231"/>
        <end position="252"/>
    </location>
</feature>
<evidence type="ECO:0000256" key="12">
    <source>
        <dbReference type="ARBA" id="ARBA00023242"/>
    </source>
</evidence>
<feature type="region of interest" description="Disordered" evidence="13">
    <location>
        <begin position="1"/>
        <end position="252"/>
    </location>
</feature>
<organism evidence="15 16">
    <name type="scientific">Haematococcus lacustris</name>
    <name type="common">Green alga</name>
    <name type="synonym">Haematococcus pluvialis</name>
    <dbReference type="NCBI Taxonomy" id="44745"/>
    <lineage>
        <taxon>Eukaryota</taxon>
        <taxon>Viridiplantae</taxon>
        <taxon>Chlorophyta</taxon>
        <taxon>core chlorophytes</taxon>
        <taxon>Chlorophyceae</taxon>
        <taxon>CS clade</taxon>
        <taxon>Chlamydomonadales</taxon>
        <taxon>Haematococcaceae</taxon>
        <taxon>Haematococcus</taxon>
    </lineage>
</organism>
<keyword evidence="11" id="KW-0508">mRNA splicing</keyword>
<keyword evidence="16" id="KW-1185">Reference proteome</keyword>
<dbReference type="GO" id="GO:0003729">
    <property type="term" value="F:mRNA binding"/>
    <property type="evidence" value="ECO:0007669"/>
    <property type="project" value="InterPro"/>
</dbReference>
<evidence type="ECO:0000313" key="16">
    <source>
        <dbReference type="Proteomes" id="UP000485058"/>
    </source>
</evidence>
<evidence type="ECO:0000256" key="1">
    <source>
        <dbReference type="ARBA" id="ARBA00004123"/>
    </source>
</evidence>
<reference evidence="15 16" key="1">
    <citation type="submission" date="2020-02" db="EMBL/GenBank/DDBJ databases">
        <title>Draft genome sequence of Haematococcus lacustris strain NIES-144.</title>
        <authorList>
            <person name="Morimoto D."/>
            <person name="Nakagawa S."/>
            <person name="Yoshida T."/>
            <person name="Sawayama S."/>
        </authorList>
    </citation>
    <scope>NUCLEOTIDE SEQUENCE [LARGE SCALE GENOMIC DNA]</scope>
    <source>
        <strain evidence="15 16">NIES-144</strain>
    </source>
</reference>
<sequence length="252" mass="27303">MGDEPVEAISAPDAAAATIDESSLRVEDLLPKRRQRASDDESEDEAHHGTHDKAEASCGRDHAVSAIENQTDFVPTGGDDLQRDDSSQVPGEAEGDDSQDAVSDNEQEGEQEDAQQPAAQPPKPRQPYDVPTTGAFWLHDDRFSEAEAAAHQAKLAEDRVKAKAKEPEGKWAHDRFGVEDDADDNESHFRSRPNYRGLRGGRAGGRGRGVSSQAHHQDGMGMPGPLTLDMAETKPGRGARELPGAKEAWRRA</sequence>
<dbReference type="InterPro" id="IPR044796">
    <property type="entry name" value="MLN51_plant"/>
</dbReference>
<keyword evidence="5" id="KW-0963">Cytoplasm</keyword>
<accession>A0A699YZ49</accession>
<dbReference type="InterPro" id="IPR018545">
    <property type="entry name" value="Btz_dom"/>
</dbReference>
<evidence type="ECO:0000256" key="2">
    <source>
        <dbReference type="ARBA" id="ARBA00004496"/>
    </source>
</evidence>
<evidence type="ECO:0000256" key="11">
    <source>
        <dbReference type="ARBA" id="ARBA00023187"/>
    </source>
</evidence>
<comment type="subcellular location">
    <subcellularLocation>
        <location evidence="2">Cytoplasm</location>
    </subcellularLocation>
    <subcellularLocation>
        <location evidence="1">Nucleus</location>
    </subcellularLocation>
</comment>
<keyword evidence="7" id="KW-0509">mRNA transport</keyword>
<name>A0A699YZ49_HAELA</name>
<keyword evidence="6" id="KW-0507">mRNA processing</keyword>
<feature type="compositionally biased region" description="Basic and acidic residues" evidence="13">
    <location>
        <begin position="22"/>
        <end position="63"/>
    </location>
</feature>
<keyword evidence="12" id="KW-0539">Nucleus</keyword>
<comment type="similarity">
    <text evidence="3">Belongs to the CASC3 family.</text>
</comment>
<evidence type="ECO:0000256" key="5">
    <source>
        <dbReference type="ARBA" id="ARBA00022490"/>
    </source>
</evidence>
<dbReference type="AlphaFoldDB" id="A0A699YZ49"/>
<dbReference type="GO" id="GO:0008380">
    <property type="term" value="P:RNA splicing"/>
    <property type="evidence" value="ECO:0007669"/>
    <property type="project" value="UniProtKB-KW"/>
</dbReference>
<keyword evidence="8" id="KW-0810">Translation regulation</keyword>
<evidence type="ECO:0000259" key="14">
    <source>
        <dbReference type="Pfam" id="PF09405"/>
    </source>
</evidence>
<keyword evidence="10" id="KW-0866">Nonsense-mediated mRNA decay</keyword>
<evidence type="ECO:0000256" key="9">
    <source>
        <dbReference type="ARBA" id="ARBA00022884"/>
    </source>
</evidence>
<evidence type="ECO:0000256" key="6">
    <source>
        <dbReference type="ARBA" id="ARBA00022664"/>
    </source>
</evidence>
<evidence type="ECO:0000256" key="7">
    <source>
        <dbReference type="ARBA" id="ARBA00022816"/>
    </source>
</evidence>
<protein>
    <submittedName>
        <fullName evidence="15">Btz domain-containing protein</fullName>
    </submittedName>
</protein>
<dbReference type="GO" id="GO:0005737">
    <property type="term" value="C:cytoplasm"/>
    <property type="evidence" value="ECO:0007669"/>
    <property type="project" value="UniProtKB-SubCell"/>
</dbReference>
<dbReference type="PANTHER" id="PTHR46837">
    <property type="entry name" value="PROTEIN MLN51 HOMOLOG"/>
    <property type="match status" value="1"/>
</dbReference>
<evidence type="ECO:0000256" key="8">
    <source>
        <dbReference type="ARBA" id="ARBA00022845"/>
    </source>
</evidence>
<evidence type="ECO:0000256" key="3">
    <source>
        <dbReference type="ARBA" id="ARBA00009548"/>
    </source>
</evidence>
<dbReference type="EMBL" id="BLLF01000869">
    <property type="protein sequence ID" value="GFH15573.1"/>
    <property type="molecule type" value="Genomic_DNA"/>
</dbReference>
<dbReference type="GO" id="GO:0051028">
    <property type="term" value="P:mRNA transport"/>
    <property type="evidence" value="ECO:0007669"/>
    <property type="project" value="UniProtKB-KW"/>
</dbReference>
<feature type="compositionally biased region" description="Basic and acidic residues" evidence="13">
    <location>
        <begin position="154"/>
        <end position="178"/>
    </location>
</feature>
<feature type="domain" description="Btz" evidence="14">
    <location>
        <begin position="100"/>
        <end position="192"/>
    </location>
</feature>
<feature type="compositionally biased region" description="Gly residues" evidence="13">
    <location>
        <begin position="198"/>
        <end position="208"/>
    </location>
</feature>
<keyword evidence="4" id="KW-0813">Transport</keyword>
<evidence type="ECO:0000256" key="4">
    <source>
        <dbReference type="ARBA" id="ARBA00022448"/>
    </source>
</evidence>
<dbReference type="PANTHER" id="PTHR46837:SF5">
    <property type="entry name" value="PROTEIN MLN51 HOMOLOG"/>
    <property type="match status" value="1"/>
</dbReference>
<evidence type="ECO:0000313" key="15">
    <source>
        <dbReference type="EMBL" id="GFH15573.1"/>
    </source>
</evidence>
<dbReference type="Pfam" id="PF09405">
    <property type="entry name" value="Btz"/>
    <property type="match status" value="1"/>
</dbReference>
<dbReference type="GO" id="GO:0006397">
    <property type="term" value="P:mRNA processing"/>
    <property type="evidence" value="ECO:0007669"/>
    <property type="project" value="UniProtKB-KW"/>
</dbReference>
<proteinExistence type="inferred from homology"/>
<dbReference type="Proteomes" id="UP000485058">
    <property type="component" value="Unassembled WGS sequence"/>
</dbReference>